<dbReference type="HOGENOM" id="CLU_022883_4_1_1"/>
<name>R7Z656_CONA1</name>
<feature type="transmembrane region" description="Helical" evidence="1">
    <location>
        <begin position="82"/>
        <end position="102"/>
    </location>
</feature>
<organism evidence="3 4">
    <name type="scientific">Coniosporium apollinis (strain CBS 100218)</name>
    <name type="common">Rock-inhabiting black yeast</name>
    <dbReference type="NCBI Taxonomy" id="1168221"/>
    <lineage>
        <taxon>Eukaryota</taxon>
        <taxon>Fungi</taxon>
        <taxon>Dikarya</taxon>
        <taxon>Ascomycota</taxon>
        <taxon>Pezizomycotina</taxon>
        <taxon>Dothideomycetes</taxon>
        <taxon>Dothideomycetes incertae sedis</taxon>
        <taxon>Coniosporium</taxon>
    </lineage>
</organism>
<protein>
    <submittedName>
        <fullName evidence="3">Uncharacterized protein</fullName>
    </submittedName>
</protein>
<dbReference type="Proteomes" id="UP000016924">
    <property type="component" value="Unassembled WGS sequence"/>
</dbReference>
<dbReference type="PANTHER" id="PTHR35043">
    <property type="entry name" value="TRANSCRIPTION FACTOR DOMAIN-CONTAINING PROTEIN"/>
    <property type="match status" value="1"/>
</dbReference>
<feature type="transmembrane region" description="Helical" evidence="1">
    <location>
        <begin position="316"/>
        <end position="335"/>
    </location>
</feature>
<keyword evidence="2" id="KW-0732">Signal</keyword>
<dbReference type="OMA" id="ITTIQFA"/>
<dbReference type="GeneID" id="19906208"/>
<evidence type="ECO:0000313" key="4">
    <source>
        <dbReference type="Proteomes" id="UP000016924"/>
    </source>
</evidence>
<feature type="signal peptide" evidence="2">
    <location>
        <begin position="1"/>
        <end position="18"/>
    </location>
</feature>
<keyword evidence="1" id="KW-0812">Transmembrane</keyword>
<dbReference type="EMBL" id="JH767620">
    <property type="protein sequence ID" value="EON69637.1"/>
    <property type="molecule type" value="Genomic_DNA"/>
</dbReference>
<dbReference type="AlphaFoldDB" id="R7Z656"/>
<evidence type="ECO:0000256" key="2">
    <source>
        <dbReference type="SAM" id="SignalP"/>
    </source>
</evidence>
<feature type="transmembrane region" description="Helical" evidence="1">
    <location>
        <begin position="360"/>
        <end position="381"/>
    </location>
</feature>
<accession>R7Z656</accession>
<gene>
    <name evidence="3" type="ORF">W97_08897</name>
</gene>
<dbReference type="PANTHER" id="PTHR35043:SF7">
    <property type="entry name" value="TRANSCRIPTION FACTOR DOMAIN-CONTAINING PROTEIN"/>
    <property type="match status" value="1"/>
</dbReference>
<dbReference type="RefSeq" id="XP_007784954.1">
    <property type="nucleotide sequence ID" value="XM_007786764.1"/>
</dbReference>
<reference evidence="4" key="1">
    <citation type="submission" date="2012-06" db="EMBL/GenBank/DDBJ databases">
        <title>The genome sequence of Coniosporium apollinis CBS 100218.</title>
        <authorList>
            <consortium name="The Broad Institute Genome Sequencing Platform"/>
            <person name="Cuomo C."/>
            <person name="Gorbushina A."/>
            <person name="Noack S."/>
            <person name="Walker B."/>
            <person name="Young S.K."/>
            <person name="Zeng Q."/>
            <person name="Gargeya S."/>
            <person name="Fitzgerald M."/>
            <person name="Haas B."/>
            <person name="Abouelleil A."/>
            <person name="Alvarado L."/>
            <person name="Arachchi H.M."/>
            <person name="Berlin A.M."/>
            <person name="Chapman S.B."/>
            <person name="Goldberg J."/>
            <person name="Griggs A."/>
            <person name="Gujja S."/>
            <person name="Hansen M."/>
            <person name="Howarth C."/>
            <person name="Imamovic A."/>
            <person name="Larimer J."/>
            <person name="McCowan C."/>
            <person name="Montmayeur A."/>
            <person name="Murphy C."/>
            <person name="Neiman D."/>
            <person name="Pearson M."/>
            <person name="Priest M."/>
            <person name="Roberts A."/>
            <person name="Saif S."/>
            <person name="Shea T."/>
            <person name="Sisk P."/>
            <person name="Sykes S."/>
            <person name="Wortman J."/>
            <person name="Nusbaum C."/>
            <person name="Birren B."/>
        </authorList>
    </citation>
    <scope>NUCLEOTIDE SEQUENCE [LARGE SCALE GENOMIC DNA]</scope>
    <source>
        <strain evidence="4">CBS 100218</strain>
    </source>
</reference>
<evidence type="ECO:0000313" key="3">
    <source>
        <dbReference type="EMBL" id="EON69637.1"/>
    </source>
</evidence>
<feature type="transmembrane region" description="Helical" evidence="1">
    <location>
        <begin position="204"/>
        <end position="228"/>
    </location>
</feature>
<dbReference type="eggNOG" id="ENOG502SI2K">
    <property type="taxonomic scope" value="Eukaryota"/>
</dbReference>
<feature type="chain" id="PRO_5004461438" evidence="2">
    <location>
        <begin position="19"/>
        <end position="401"/>
    </location>
</feature>
<feature type="transmembrane region" description="Helical" evidence="1">
    <location>
        <begin position="282"/>
        <end position="304"/>
    </location>
</feature>
<dbReference type="OrthoDB" id="3061561at2759"/>
<keyword evidence="1" id="KW-1133">Transmembrane helix</keyword>
<sequence length="401" mass="45422">MSGLLLVALHAFIGEAAAAAEGDTLTTEYLGWVSAPNCRRGTLDLLYSCGFTIFLCTWSALHLNVPADDDSDWTVWVRKLKWMSIAVLIPEYVAVVAVTEWWDARYLRRKMQLFCEGGSKPISMTQSFLPVMGGYALKTRANSLIRLDGYQFLRLVMDRKISIPTCTTDEINDRSKSDWVTKSLACIQVSWLVVQLVGRASQGLAITTLEIFTCSTVICALTAFGFWWSKPLDIRLPFVIVTGHDEDYIRETLRNLMDSPRENAQHIDLTDVRFRKWGENNLGPLVMVTAAAVVSSYKACQLLAWNFDFPSTAEQILWRAVILVSAAITLAWIPFFKTHPDQRFDQGRSGRGLNWSSPDMFMFLGYLSCRAYILIEIFISLRSAPESVYRTVDWDRVLPHL</sequence>
<proteinExistence type="predicted"/>
<keyword evidence="1" id="KW-0472">Membrane</keyword>
<keyword evidence="4" id="KW-1185">Reference proteome</keyword>
<evidence type="ECO:0000256" key="1">
    <source>
        <dbReference type="SAM" id="Phobius"/>
    </source>
</evidence>